<protein>
    <submittedName>
        <fullName evidence="1">Uncharacterized protein</fullName>
    </submittedName>
</protein>
<comment type="caution">
    <text evidence="1">The sequence shown here is derived from an EMBL/GenBank/DDBJ whole genome shotgun (WGS) entry which is preliminary data.</text>
</comment>
<reference evidence="1 2" key="1">
    <citation type="journal article" date="2022" name="Genome Biol. Evol.">
        <title>The Spruce Budworm Genome: Reconstructing the Evolutionary History of Antifreeze Proteins.</title>
        <authorList>
            <person name="Beliveau C."/>
            <person name="Gagne P."/>
            <person name="Picq S."/>
            <person name="Vernygora O."/>
            <person name="Keeling C.I."/>
            <person name="Pinkney K."/>
            <person name="Doucet D."/>
            <person name="Wen F."/>
            <person name="Johnston J.S."/>
            <person name="Maaroufi H."/>
            <person name="Boyle B."/>
            <person name="Laroche J."/>
            <person name="Dewar K."/>
            <person name="Juretic N."/>
            <person name="Blackburn G."/>
            <person name="Nisole A."/>
            <person name="Brunet B."/>
            <person name="Brandao M."/>
            <person name="Lumley L."/>
            <person name="Duan J."/>
            <person name="Quan G."/>
            <person name="Lucarotti C.J."/>
            <person name="Roe A.D."/>
            <person name="Sperling F.A.H."/>
            <person name="Levesque R.C."/>
            <person name="Cusson M."/>
        </authorList>
    </citation>
    <scope>NUCLEOTIDE SEQUENCE [LARGE SCALE GENOMIC DNA]</scope>
    <source>
        <strain evidence="1">Glfc:IPQL:Cfum</strain>
    </source>
</reference>
<keyword evidence="2" id="KW-1185">Reference proteome</keyword>
<gene>
    <name evidence="1" type="ORF">MSG28_013795</name>
</gene>
<name>A0ACC0K8X6_CHOFU</name>
<evidence type="ECO:0000313" key="2">
    <source>
        <dbReference type="Proteomes" id="UP001064048"/>
    </source>
</evidence>
<sequence length="610" mass="64912">MKLLIVLSLIAYGYAAKLDRTYLPPASASSAGGSPGSLTAPGQDSNFGQQAPGFRGNPSQPARGFNQQSGAQSSGPAFGQSPSQAPGLGQPSGSYGQAGSSQSGFGRPSGQPSFGQSGPTQPSSAGQSSGVQPVGLGVQPTGFGQPQFGQSGPRNQGAFGQSQQPERPQAASDRNAEILRYNNENDGETFAYDFETSNGISAEESGVATNGVQAQGGYSYTGDDGQFYKITYTADENGYALTTQMKMILLNNPTKVNSSNSQVPMASDHLASQVSPKDPKARARTSRITQPQGFKQGSSGPAFNSQGQQGFSGQGRPQGQNGGQGNDQSGYDYNRPQNQGRQPNGNANFIPSGPSKSPGQTKANIKPLSTINPKESLVTKVLFPPDLNTTKDPKAPASVPNNPETKATKDSHLLGLKTTRVSLRTVQARTSQVSQARKLLKAKEVNKISRDRGARVMEHKTRMVTNTTDLKARLTLVTKANSALNLRVPLEDLVSLVLKVNPVVVHLERTVQVHPRVHLKALSLDQVQTAQDLRASKVDSLVPKLLSSRYRDSHLRVSSHRGLALNPTTLLPTRPSTNRNRKPSQDRANPQASALKKDTNINNQRPVAQY</sequence>
<proteinExistence type="predicted"/>
<dbReference type="EMBL" id="CM046124">
    <property type="protein sequence ID" value="KAI8432868.1"/>
    <property type="molecule type" value="Genomic_DNA"/>
</dbReference>
<accession>A0ACC0K8X6</accession>
<organism evidence="1 2">
    <name type="scientific">Choristoneura fumiferana</name>
    <name type="common">Spruce budworm moth</name>
    <name type="synonym">Archips fumiferana</name>
    <dbReference type="NCBI Taxonomy" id="7141"/>
    <lineage>
        <taxon>Eukaryota</taxon>
        <taxon>Metazoa</taxon>
        <taxon>Ecdysozoa</taxon>
        <taxon>Arthropoda</taxon>
        <taxon>Hexapoda</taxon>
        <taxon>Insecta</taxon>
        <taxon>Pterygota</taxon>
        <taxon>Neoptera</taxon>
        <taxon>Endopterygota</taxon>
        <taxon>Lepidoptera</taxon>
        <taxon>Glossata</taxon>
        <taxon>Ditrysia</taxon>
        <taxon>Tortricoidea</taxon>
        <taxon>Tortricidae</taxon>
        <taxon>Tortricinae</taxon>
        <taxon>Choristoneura</taxon>
    </lineage>
</organism>
<evidence type="ECO:0000313" key="1">
    <source>
        <dbReference type="EMBL" id="KAI8432868.1"/>
    </source>
</evidence>
<dbReference type="Proteomes" id="UP001064048">
    <property type="component" value="Chromosome 24"/>
</dbReference>